<dbReference type="GO" id="GO:0008379">
    <property type="term" value="F:thioredoxin peroxidase activity"/>
    <property type="evidence" value="ECO:0007669"/>
    <property type="project" value="UniProtKB-UniRule"/>
</dbReference>
<keyword evidence="5 8" id="KW-1015">Disulfide bond</keyword>
<organism evidence="9 10">
    <name type="scientific">Streptomyces noursei</name>
    <name type="common">Streptomyces albulus</name>
    <dbReference type="NCBI Taxonomy" id="1971"/>
    <lineage>
        <taxon>Bacteria</taxon>
        <taxon>Bacillati</taxon>
        <taxon>Actinomycetota</taxon>
        <taxon>Actinomycetes</taxon>
        <taxon>Kitasatosporales</taxon>
        <taxon>Streptomycetaceae</taxon>
        <taxon>Streptomyces</taxon>
    </lineage>
</organism>
<dbReference type="EMBL" id="BHXC01000007">
    <property type="protein sequence ID" value="GCB93566.1"/>
    <property type="molecule type" value="Genomic_DNA"/>
</dbReference>
<gene>
    <name evidence="8 9" type="primary">tpx</name>
    <name evidence="9" type="ORF">SALB_06350</name>
</gene>
<dbReference type="GO" id="GO:0006979">
    <property type="term" value="P:response to oxidative stress"/>
    <property type="evidence" value="ECO:0007669"/>
    <property type="project" value="UniProtKB-ARBA"/>
</dbReference>
<keyword evidence="2 8" id="KW-0575">Peroxidase</keyword>
<evidence type="ECO:0000256" key="1">
    <source>
        <dbReference type="ARBA" id="ARBA00011738"/>
    </source>
</evidence>
<name>A0A059W350_STRNR</name>
<evidence type="ECO:0000256" key="4">
    <source>
        <dbReference type="ARBA" id="ARBA00023002"/>
    </source>
</evidence>
<comment type="miscellaneous">
    <text evidence="8">The active site is a conserved redox-active cysteine residue, the peroxidatic cysteine (C(P)), which makes the nucleophilic attack on the peroxide substrate. The peroxide oxidizes the C(P)-SH to cysteine sulfenic acid (C(P)-SOH), which then reacts with another cysteine residue, the resolving cysteine (C(R)), to form a disulfide bridge. The disulfide is subsequently reduced by an appropriate electron donor to complete the catalytic cycle. In this atypical 2-Cys peroxiredoxin, C(R) is present in the same subunit to form an intramolecular disulfide. The disulfide is subsequently reduced by thioredoxin.</text>
</comment>
<dbReference type="STRING" id="68570.DC74_5449"/>
<accession>A0A059W350</accession>
<dbReference type="InterPro" id="IPR013766">
    <property type="entry name" value="Thioredoxin_domain"/>
</dbReference>
<dbReference type="InterPro" id="IPR050455">
    <property type="entry name" value="Tpx_Peroxidase_subfamily"/>
</dbReference>
<dbReference type="SUPFAM" id="SSF52833">
    <property type="entry name" value="Thioredoxin-like"/>
    <property type="match status" value="1"/>
</dbReference>
<dbReference type="HAMAP" id="MF_00269">
    <property type="entry name" value="Tpx"/>
    <property type="match status" value="1"/>
</dbReference>
<sequence length="166" mass="17317">MAQVTLKGNPVQVNGELPGTGSQAPAFTLVADGLADASLKDFAGKRKVLNIFPSVDTPTCASSVRTFNEKAGDLANTVVLCISADLPFAQARFCGAEGLENVKSLSLFRSPEFRADYGVAIADGPLAGLAARAVVVLDENDTVLHAQLVPEISEEPDYDAALAVLK</sequence>
<dbReference type="Proteomes" id="UP000288351">
    <property type="component" value="Unassembled WGS sequence"/>
</dbReference>
<comment type="function">
    <text evidence="8">Thiol-specific peroxidase that catalyzes the reduction of hydrogen peroxide and organic hydroperoxides to water and alcohols, respectively. Plays a role in cell protection against oxidative stress by detoxifying peroxides.</text>
</comment>
<keyword evidence="4 8" id="KW-0560">Oxidoreductase</keyword>
<dbReference type="PANTHER" id="PTHR43110:SF1">
    <property type="entry name" value="THIOL PEROXIDASE"/>
    <property type="match status" value="1"/>
</dbReference>
<comment type="subunit">
    <text evidence="1 8">Homodimer.</text>
</comment>
<dbReference type="PROSITE" id="PS01265">
    <property type="entry name" value="TPX"/>
    <property type="match status" value="1"/>
</dbReference>
<dbReference type="CDD" id="cd03014">
    <property type="entry name" value="PRX_Atyp2cys"/>
    <property type="match status" value="1"/>
</dbReference>
<comment type="catalytic activity">
    <reaction evidence="7 8">
        <text>a hydroperoxide + [thioredoxin]-dithiol = an alcohol + [thioredoxin]-disulfide + H2O</text>
        <dbReference type="Rhea" id="RHEA:62620"/>
        <dbReference type="Rhea" id="RHEA-COMP:10698"/>
        <dbReference type="Rhea" id="RHEA-COMP:10700"/>
        <dbReference type="ChEBI" id="CHEBI:15377"/>
        <dbReference type="ChEBI" id="CHEBI:29950"/>
        <dbReference type="ChEBI" id="CHEBI:30879"/>
        <dbReference type="ChEBI" id="CHEBI:35924"/>
        <dbReference type="ChEBI" id="CHEBI:50058"/>
        <dbReference type="EC" id="1.11.1.24"/>
    </reaction>
</comment>
<comment type="similarity">
    <text evidence="8">Belongs to the peroxiredoxin family. Tpx subfamily.</text>
</comment>
<evidence type="ECO:0000256" key="7">
    <source>
        <dbReference type="ARBA" id="ARBA00049091"/>
    </source>
</evidence>
<dbReference type="PANTHER" id="PTHR43110">
    <property type="entry name" value="THIOL PEROXIDASE"/>
    <property type="match status" value="1"/>
</dbReference>
<dbReference type="InterPro" id="IPR002065">
    <property type="entry name" value="TPX"/>
</dbReference>
<dbReference type="Gene3D" id="3.40.30.10">
    <property type="entry name" value="Glutaredoxin"/>
    <property type="match status" value="1"/>
</dbReference>
<evidence type="ECO:0000313" key="10">
    <source>
        <dbReference type="Proteomes" id="UP000288351"/>
    </source>
</evidence>
<dbReference type="InterPro" id="IPR018219">
    <property type="entry name" value="Tpx_CS"/>
</dbReference>
<dbReference type="PROSITE" id="PS51352">
    <property type="entry name" value="THIOREDOXIN_2"/>
    <property type="match status" value="1"/>
</dbReference>
<evidence type="ECO:0000256" key="3">
    <source>
        <dbReference type="ARBA" id="ARBA00022862"/>
    </source>
</evidence>
<evidence type="ECO:0000256" key="6">
    <source>
        <dbReference type="ARBA" id="ARBA00023284"/>
    </source>
</evidence>
<evidence type="ECO:0000256" key="5">
    <source>
        <dbReference type="ARBA" id="ARBA00023157"/>
    </source>
</evidence>
<proteinExistence type="inferred from homology"/>
<dbReference type="Pfam" id="PF08534">
    <property type="entry name" value="Redoxin"/>
    <property type="match status" value="1"/>
</dbReference>
<dbReference type="AlphaFoldDB" id="A0A059W350"/>
<evidence type="ECO:0000313" key="9">
    <source>
        <dbReference type="EMBL" id="GCB93566.1"/>
    </source>
</evidence>
<dbReference type="RefSeq" id="WP_016575699.1">
    <property type="nucleotide sequence ID" value="NZ_BHXC01000007.1"/>
</dbReference>
<dbReference type="InterPro" id="IPR013740">
    <property type="entry name" value="Redoxin"/>
</dbReference>
<keyword evidence="6 8" id="KW-0676">Redox-active center</keyword>
<dbReference type="eggNOG" id="COG2077">
    <property type="taxonomic scope" value="Bacteria"/>
</dbReference>
<evidence type="ECO:0000256" key="2">
    <source>
        <dbReference type="ARBA" id="ARBA00022559"/>
    </source>
</evidence>
<dbReference type="NCBIfam" id="NF001808">
    <property type="entry name" value="PRK00522.1"/>
    <property type="match status" value="1"/>
</dbReference>
<dbReference type="InterPro" id="IPR036249">
    <property type="entry name" value="Thioredoxin-like_sf"/>
</dbReference>
<protein>
    <recommendedName>
        <fullName evidence="8">Thiol peroxidase</fullName>
        <shortName evidence="8">Tpx</shortName>
        <ecNumber evidence="8">1.11.1.24</ecNumber>
    </recommendedName>
    <alternativeName>
        <fullName evidence="8">Peroxiredoxin tpx</fullName>
        <shortName evidence="8">Prx</shortName>
    </alternativeName>
    <alternativeName>
        <fullName evidence="8">Thioredoxin peroxidase</fullName>
    </alternativeName>
    <alternativeName>
        <fullName evidence="8">Thioredoxin-dependent peroxiredoxin</fullName>
    </alternativeName>
</protein>
<keyword evidence="3 8" id="KW-0049">Antioxidant</keyword>
<reference evidence="9 10" key="1">
    <citation type="journal article" date="2019" name="Microbiol. Resour. Announc.">
        <title>Draft Genome Sequence of the Most Traditional epsilon-Poly-l-Lysine Producer, Streptomyces albulus NBRC14147.</title>
        <authorList>
            <person name="Yamanaka K."/>
            <person name="Hamano Y."/>
        </authorList>
    </citation>
    <scope>NUCLEOTIDE SEQUENCE [LARGE SCALE GENOMIC DNA]</scope>
    <source>
        <strain evidence="9 10">NBRC 14147</strain>
    </source>
</reference>
<comment type="caution">
    <text evidence="9">The sequence shown here is derived from an EMBL/GenBank/DDBJ whole genome shotgun (WGS) entry which is preliminary data.</text>
</comment>
<dbReference type="EC" id="1.11.1.24" evidence="8"/>
<feature type="disulfide bond" description="Redox-active" evidence="8">
    <location>
        <begin position="60"/>
        <end position="94"/>
    </location>
</feature>
<evidence type="ECO:0000256" key="8">
    <source>
        <dbReference type="HAMAP-Rule" id="MF_00269"/>
    </source>
</evidence>
<feature type="active site" description="Cysteine sulfenic acid (-SOH) intermediate" evidence="8">
    <location>
        <position position="60"/>
    </location>
</feature>
<dbReference type="FunFam" id="3.40.30.10:FF:000056">
    <property type="entry name" value="Thiol peroxidase"/>
    <property type="match status" value="1"/>
</dbReference>